<keyword evidence="2" id="KW-0460">Magnesium</keyword>
<dbReference type="PANTHER" id="PTHR31009">
    <property type="entry name" value="S-ADENOSYL-L-METHIONINE:CARBOXYL METHYLTRANSFERASE FAMILY PROTEIN"/>
    <property type="match status" value="1"/>
</dbReference>
<dbReference type="InterPro" id="IPR029063">
    <property type="entry name" value="SAM-dependent_MTases_sf"/>
</dbReference>
<protein>
    <recommendedName>
        <fullName evidence="6">Jasmonate O-methyltransferase</fullName>
    </recommendedName>
</protein>
<feature type="region of interest" description="Disordered" evidence="3">
    <location>
        <begin position="1158"/>
        <end position="1181"/>
    </location>
</feature>
<name>A0A0E0PFC4_ORYRU</name>
<reference evidence="5" key="1">
    <citation type="submission" date="2013-06" db="EMBL/GenBank/DDBJ databases">
        <authorList>
            <person name="Zhao Q."/>
        </authorList>
    </citation>
    <scope>NUCLEOTIDE SEQUENCE</scope>
    <source>
        <strain evidence="5">cv. W1943</strain>
    </source>
</reference>
<evidence type="ECO:0000313" key="4">
    <source>
        <dbReference type="EnsemblPlants" id="ORUFI04G30410.1"/>
    </source>
</evidence>
<dbReference type="eggNOG" id="ENOG502QQYU">
    <property type="taxonomic scope" value="Eukaryota"/>
</dbReference>
<evidence type="ECO:0000256" key="1">
    <source>
        <dbReference type="ARBA" id="ARBA00022723"/>
    </source>
</evidence>
<dbReference type="InterPro" id="IPR042086">
    <property type="entry name" value="MeTrfase_capping"/>
</dbReference>
<evidence type="ECO:0000313" key="5">
    <source>
        <dbReference type="Proteomes" id="UP000008022"/>
    </source>
</evidence>
<evidence type="ECO:0000256" key="3">
    <source>
        <dbReference type="SAM" id="MobiDB-lite"/>
    </source>
</evidence>
<dbReference type="EnsemblPlants" id="ORUFI04G30410.1">
    <property type="protein sequence ID" value="ORUFI04G30410.1"/>
    <property type="gene ID" value="ORUFI04G30410"/>
</dbReference>
<dbReference type="Gene3D" id="1.10.1200.270">
    <property type="entry name" value="Methyltransferase, alpha-helical capping domain"/>
    <property type="match status" value="3"/>
</dbReference>
<evidence type="ECO:0008006" key="6">
    <source>
        <dbReference type="Google" id="ProtNLM"/>
    </source>
</evidence>
<evidence type="ECO:0000256" key="2">
    <source>
        <dbReference type="ARBA" id="ARBA00022842"/>
    </source>
</evidence>
<feature type="compositionally biased region" description="Polar residues" evidence="3">
    <location>
        <begin position="397"/>
        <end position="406"/>
    </location>
</feature>
<dbReference type="AlphaFoldDB" id="A0A0E0PFC4"/>
<dbReference type="GO" id="GO:0008168">
    <property type="term" value="F:methyltransferase activity"/>
    <property type="evidence" value="ECO:0007669"/>
    <property type="project" value="InterPro"/>
</dbReference>
<proteinExistence type="predicted"/>
<dbReference type="GO" id="GO:0046872">
    <property type="term" value="F:metal ion binding"/>
    <property type="evidence" value="ECO:0007669"/>
    <property type="project" value="UniProtKB-KW"/>
</dbReference>
<dbReference type="Gramene" id="ORUFI04G30410.1">
    <property type="protein sequence ID" value="ORUFI04G30410.1"/>
    <property type="gene ID" value="ORUFI04G30410"/>
</dbReference>
<dbReference type="InterPro" id="IPR005299">
    <property type="entry name" value="MeTrfase_7"/>
</dbReference>
<dbReference type="HOGENOM" id="CLU_004204_0_0_1"/>
<dbReference type="FunFam" id="3.40.50.150:FF:000708">
    <property type="entry name" value="Os06g0322400 protein"/>
    <property type="match status" value="1"/>
</dbReference>
<dbReference type="Pfam" id="PF03492">
    <property type="entry name" value="Methyltransf_7"/>
    <property type="match status" value="3"/>
</dbReference>
<dbReference type="FunFam" id="1.10.1200.270:FF:000008">
    <property type="entry name" value="OSJNBa0087O24.14 protein"/>
    <property type="match status" value="3"/>
</dbReference>
<keyword evidence="1" id="KW-0479">Metal-binding</keyword>
<keyword evidence="5" id="KW-1185">Reference proteome</keyword>
<sequence length="1181" mass="131427">MQEQQQDFKNVFCMEGGQGESSYINNSQSQSRNLKMMLYALEETLDKIQLPRHRPGNKPLLTAADLGCSCGQNTLLIADVIVDHMTDKSFGSKDDDGLEFCFYFSDLPSNDFNTLFHLLPQQAAAAGRDGRQSRRYFAAAVPGSFHDRLFPERSINVFTSTFSLHWLSQVPKRVVDKQSPAYNKGKVFVHGASEETGTAYQRQFRSDMMRFLHCRAAEMKPGGAIFIVSLGRLSSTRGPTEQGYIYEVYCSMFEDSLRDLIEEEMVDGEKMDNFNVPLYAATVEEFKEAVDADGSFKINQLELVMGSPPVVDDPANRGVVGRMVANYMRALFGPLVNTHIGGAMADELFIRMQRRAEIRAEELVDEMCFAHILCSLSLSTQYKEIDGRRKTRGGQGESSYINNSQSQSRNLKMMLYALEETLDKIQLPRHRPGKKPLLTAADLGCSCGHNTLLIADVIVDHMTKLCGTGSLKWYMQKVLMKDVFCMEGGQGESSYIKNSQVQSRNLQMMLPTLKEILDKVQLPRRPGKHLLTAADLGCSCGHNTLIVADAIVEHMTRKLRSCIFDDQDDGDAADPEFCFYFSDLPSNDFNTLFHLLPQHATAAAGDGSERRYFAAAVPGSFHDRLFPKRSIDVFTSTFSLHWLSQVPEGVADKRSAAYNKDKVFVHGASQATGAAYRRQFQSDMARFLRCRATELKAGGVMFLVCLGRPSLHACPTNQGRVQLLYGAMFEESWGDLVEEGTIGRETMGSFNVPAYAATLEEFGEAVGADGSFEINRLELVITSPLAVDDPIRDRRAVGRAVANYVRSLLGPLVDAHVGRAVADEIFVRMQRRAEARAEELVDEMRFPHIDMKNVFCMKGGQGESSYLKNSKVQFRNLQMMLRALEETLDKVVLPHHGPGRLLLTAADLGCSCGRNTLVVADAIVQHMTKLCRRRGKGEHGDDAAADPEFCFYFSDLLSNDFNTLFGLLPHCGAASSGEGGRGRRHYFAAAVPGSFHDRLFPERSIDVFTSTFCLHWLSQVPEEVADKWSPAYNKEKVFVHGGSEETGAAYRRQFQSDMARFLRCRAAELKPGGAMFLVFLGRPSSAGPTDQGRSLSLFGAMFEESWRDLVGEGLIDGERMDSFNVPSYAATLEEFREVVDADGSFEVNRLELVMGSPLAVDDDDDDSHDRRAVGRTVANNQ</sequence>
<accession>A0A0E0PFC4</accession>
<dbReference type="Proteomes" id="UP000008022">
    <property type="component" value="Unassembled WGS sequence"/>
</dbReference>
<feature type="region of interest" description="Disordered" evidence="3">
    <location>
        <begin position="387"/>
        <end position="406"/>
    </location>
</feature>
<reference evidence="4" key="2">
    <citation type="submission" date="2015-06" db="UniProtKB">
        <authorList>
            <consortium name="EnsemblPlants"/>
        </authorList>
    </citation>
    <scope>IDENTIFICATION</scope>
</reference>
<dbReference type="OMA" id="EFCFYFC"/>
<dbReference type="Gene3D" id="3.40.50.150">
    <property type="entry name" value="Vaccinia Virus protein VP39"/>
    <property type="match status" value="4"/>
</dbReference>
<organism evidence="4 5">
    <name type="scientific">Oryza rufipogon</name>
    <name type="common">Brownbeard rice</name>
    <name type="synonym">Asian wild rice</name>
    <dbReference type="NCBI Taxonomy" id="4529"/>
    <lineage>
        <taxon>Eukaryota</taxon>
        <taxon>Viridiplantae</taxon>
        <taxon>Streptophyta</taxon>
        <taxon>Embryophyta</taxon>
        <taxon>Tracheophyta</taxon>
        <taxon>Spermatophyta</taxon>
        <taxon>Magnoliopsida</taxon>
        <taxon>Liliopsida</taxon>
        <taxon>Poales</taxon>
        <taxon>Poaceae</taxon>
        <taxon>BOP clade</taxon>
        <taxon>Oryzoideae</taxon>
        <taxon>Oryzeae</taxon>
        <taxon>Oryzinae</taxon>
        <taxon>Oryza</taxon>
    </lineage>
</organism>
<dbReference type="SUPFAM" id="SSF53335">
    <property type="entry name" value="S-adenosyl-L-methionine-dependent methyltransferases"/>
    <property type="match status" value="4"/>
</dbReference>